<proteinExistence type="predicted"/>
<sequence>MHSYCVQGVDTVVVTFSQVHPAVTFCDGFHVTDLPSLPSFPFQLLYHDHEDPTARRLQWNLSTMESNADIQLSQADVCQTSPNISDTNIAVDHEDKLGTVPQVKKSLPLSPKSPDPHPRSVEPTLCPMMQGGDTKANDTGGRGSELSSRDCGSAFSLTPGPPYARRVPRSCAYMQPGEEPSHVRAMATPCGDKVDRAPICARFSNDPSSVPCSMTTEEETRYYYKLPVPSSIADVRCSGGTPGDNHILATLRGDAELAKYSPNLEALSLHANVASTVVIEPGAQEACSTDNSNYVRTSRAVLSNLEDNTRLSYYTHAHQQAIAGDLDCLGEDFPSSSAPPSSSPPQLFPSSPIASSQSSISTDDKIQSKETVGYL</sequence>
<evidence type="ECO:0000313" key="2">
    <source>
        <dbReference type="EMBL" id="KIK95646.1"/>
    </source>
</evidence>
<evidence type="ECO:0000256" key="1">
    <source>
        <dbReference type="SAM" id="MobiDB-lite"/>
    </source>
</evidence>
<reference evidence="2 3" key="1">
    <citation type="submission" date="2014-04" db="EMBL/GenBank/DDBJ databases">
        <authorList>
            <consortium name="DOE Joint Genome Institute"/>
            <person name="Kuo A."/>
            <person name="Kohler A."/>
            <person name="Jargeat P."/>
            <person name="Nagy L.G."/>
            <person name="Floudas D."/>
            <person name="Copeland A."/>
            <person name="Barry K.W."/>
            <person name="Cichocki N."/>
            <person name="Veneault-Fourrey C."/>
            <person name="LaButti K."/>
            <person name="Lindquist E.A."/>
            <person name="Lipzen A."/>
            <person name="Lundell T."/>
            <person name="Morin E."/>
            <person name="Murat C."/>
            <person name="Sun H."/>
            <person name="Tunlid A."/>
            <person name="Henrissat B."/>
            <person name="Grigoriev I.V."/>
            <person name="Hibbett D.S."/>
            <person name="Martin F."/>
            <person name="Nordberg H.P."/>
            <person name="Cantor M.N."/>
            <person name="Hua S.X."/>
        </authorList>
    </citation>
    <scope>NUCLEOTIDE SEQUENCE [LARGE SCALE GENOMIC DNA]</scope>
    <source>
        <strain evidence="2 3">Ve08.2h10</strain>
    </source>
</reference>
<dbReference type="InParanoid" id="A0A0D0DZ35"/>
<keyword evidence="3" id="KW-1185">Reference proteome</keyword>
<feature type="compositionally biased region" description="Low complexity" evidence="1">
    <location>
        <begin position="348"/>
        <end position="361"/>
    </location>
</feature>
<feature type="region of interest" description="Disordered" evidence="1">
    <location>
        <begin position="92"/>
        <end position="160"/>
    </location>
</feature>
<reference evidence="3" key="2">
    <citation type="submission" date="2015-01" db="EMBL/GenBank/DDBJ databases">
        <title>Evolutionary Origins and Diversification of the Mycorrhizal Mutualists.</title>
        <authorList>
            <consortium name="DOE Joint Genome Institute"/>
            <consortium name="Mycorrhizal Genomics Consortium"/>
            <person name="Kohler A."/>
            <person name="Kuo A."/>
            <person name="Nagy L.G."/>
            <person name="Floudas D."/>
            <person name="Copeland A."/>
            <person name="Barry K.W."/>
            <person name="Cichocki N."/>
            <person name="Veneault-Fourrey C."/>
            <person name="LaButti K."/>
            <person name="Lindquist E.A."/>
            <person name="Lipzen A."/>
            <person name="Lundell T."/>
            <person name="Morin E."/>
            <person name="Murat C."/>
            <person name="Riley R."/>
            <person name="Ohm R."/>
            <person name="Sun H."/>
            <person name="Tunlid A."/>
            <person name="Henrissat B."/>
            <person name="Grigoriev I.V."/>
            <person name="Hibbett D.S."/>
            <person name="Martin F."/>
        </authorList>
    </citation>
    <scope>NUCLEOTIDE SEQUENCE [LARGE SCALE GENOMIC DNA]</scope>
    <source>
        <strain evidence="3">Ve08.2h10</strain>
    </source>
</reference>
<dbReference type="HOGENOM" id="CLU_737892_0_0_1"/>
<name>A0A0D0DZ35_9AGAM</name>
<organism evidence="2 3">
    <name type="scientific">Paxillus rubicundulus Ve08.2h10</name>
    <dbReference type="NCBI Taxonomy" id="930991"/>
    <lineage>
        <taxon>Eukaryota</taxon>
        <taxon>Fungi</taxon>
        <taxon>Dikarya</taxon>
        <taxon>Basidiomycota</taxon>
        <taxon>Agaricomycotina</taxon>
        <taxon>Agaricomycetes</taxon>
        <taxon>Agaricomycetidae</taxon>
        <taxon>Boletales</taxon>
        <taxon>Paxilineae</taxon>
        <taxon>Paxillaceae</taxon>
        <taxon>Paxillus</taxon>
    </lineage>
</organism>
<dbReference type="Proteomes" id="UP000054538">
    <property type="component" value="Unassembled WGS sequence"/>
</dbReference>
<evidence type="ECO:0000313" key="3">
    <source>
        <dbReference type="Proteomes" id="UP000054538"/>
    </source>
</evidence>
<dbReference type="EMBL" id="KN825030">
    <property type="protein sequence ID" value="KIK95646.1"/>
    <property type="molecule type" value="Genomic_DNA"/>
</dbReference>
<protein>
    <submittedName>
        <fullName evidence="2">Uncharacterized protein</fullName>
    </submittedName>
</protein>
<dbReference type="AlphaFoldDB" id="A0A0D0DZ35"/>
<gene>
    <name evidence="2" type="ORF">PAXRUDRAFT_368656</name>
</gene>
<dbReference type="OrthoDB" id="10442153at2759"/>
<feature type="region of interest" description="Disordered" evidence="1">
    <location>
        <begin position="330"/>
        <end position="375"/>
    </location>
</feature>
<accession>A0A0D0DZ35</accession>